<dbReference type="NCBIfam" id="TIGR02595">
    <property type="entry name" value="PEP_CTERM"/>
    <property type="match status" value="1"/>
</dbReference>
<feature type="domain" description="Ice-binding protein C-terminal" evidence="2">
    <location>
        <begin position="192"/>
        <end position="217"/>
    </location>
</feature>
<proteinExistence type="predicted"/>
<sequence>MKSLARAALMLAFSSAMPAYAAPVLVEFTAEISSMTDMTVQSHWIPLQSSNALGYDISVGETVKLYFSYDTETVLPIIDSPYYPTEHFSYGNFQQSVKFANGTSALSYSNRNWVHTYEYSDSLLIQTGGLFAGNSSSFSYRFEWESPYAPVNQALPGADQWSSVKGLFGLVLPSAGWITVGGEITSVQVVSSVPEPSTYLMLGAGLGLIALSRRKRRTETESSSA</sequence>
<evidence type="ECO:0000259" key="2">
    <source>
        <dbReference type="Pfam" id="PF07589"/>
    </source>
</evidence>
<reference evidence="3" key="3">
    <citation type="submission" date="2022-12" db="EMBL/GenBank/DDBJ databases">
        <authorList>
            <person name="Sun Q."/>
            <person name="Kim S."/>
        </authorList>
    </citation>
    <scope>NUCLEOTIDE SEQUENCE</scope>
    <source>
        <strain evidence="3">KCTC 12344</strain>
    </source>
</reference>
<dbReference type="InterPro" id="IPR013424">
    <property type="entry name" value="Ice-binding_C"/>
</dbReference>
<gene>
    <name evidence="4" type="ORF">E1742_08590</name>
    <name evidence="3" type="ORF">GCM10007388_07480</name>
</gene>
<evidence type="ECO:0000313" key="6">
    <source>
        <dbReference type="Proteomes" id="UP000619512"/>
    </source>
</evidence>
<dbReference type="RefSeq" id="WP_134384488.1">
    <property type="nucleotide sequence ID" value="NZ_BMWW01000001.1"/>
</dbReference>
<reference evidence="3" key="1">
    <citation type="journal article" date="2014" name="Int. J. Syst. Evol. Microbiol.">
        <title>Complete genome sequence of Corynebacterium casei LMG S-19264T (=DSM 44701T), isolated from a smear-ripened cheese.</title>
        <authorList>
            <consortium name="US DOE Joint Genome Institute (JGI-PGF)"/>
            <person name="Walter F."/>
            <person name="Albersmeier A."/>
            <person name="Kalinowski J."/>
            <person name="Ruckert C."/>
        </authorList>
    </citation>
    <scope>NUCLEOTIDE SEQUENCE</scope>
    <source>
        <strain evidence="3">KCTC 12344</strain>
    </source>
</reference>
<organism evidence="3 6">
    <name type="scientific">Pseudoduganella plicata</name>
    <dbReference type="NCBI Taxonomy" id="321984"/>
    <lineage>
        <taxon>Bacteria</taxon>
        <taxon>Pseudomonadati</taxon>
        <taxon>Pseudomonadota</taxon>
        <taxon>Betaproteobacteria</taxon>
        <taxon>Burkholderiales</taxon>
        <taxon>Oxalobacteraceae</taxon>
        <taxon>Telluria group</taxon>
        <taxon>Pseudoduganella</taxon>
    </lineage>
</organism>
<dbReference type="AlphaFoldDB" id="A0A4P7BDH5"/>
<keyword evidence="5" id="KW-1185">Reference proteome</keyword>
<protein>
    <submittedName>
        <fullName evidence="4">PEP-CTERM sorting domain-containing protein</fullName>
    </submittedName>
</protein>
<dbReference type="EMBL" id="CP038026">
    <property type="protein sequence ID" value="QBQ36203.1"/>
    <property type="molecule type" value="Genomic_DNA"/>
</dbReference>
<feature type="chain" id="PRO_5044606700" evidence="1">
    <location>
        <begin position="22"/>
        <end position="225"/>
    </location>
</feature>
<dbReference type="Proteomes" id="UP000619512">
    <property type="component" value="Unassembled WGS sequence"/>
</dbReference>
<evidence type="ECO:0000313" key="5">
    <source>
        <dbReference type="Proteomes" id="UP000294359"/>
    </source>
</evidence>
<dbReference type="OrthoDB" id="8565395at2"/>
<name>A0A4P7BDH5_9BURK</name>
<accession>A0A4P7BDH5</accession>
<reference evidence="4 5" key="2">
    <citation type="submission" date="2019-03" db="EMBL/GenBank/DDBJ databases">
        <title>Draft Genome Sequences of Six Type Strains of the Genus Massilia.</title>
        <authorList>
            <person name="Miess H."/>
            <person name="Frediansyhah A."/>
            <person name="Gross H."/>
        </authorList>
    </citation>
    <scope>NUCLEOTIDE SEQUENCE [LARGE SCALE GENOMIC DNA]</scope>
    <source>
        <strain evidence="4 5">DSM 17505</strain>
    </source>
</reference>
<dbReference type="Pfam" id="PF07589">
    <property type="entry name" value="PEP-CTERM"/>
    <property type="match status" value="1"/>
</dbReference>
<evidence type="ECO:0000313" key="4">
    <source>
        <dbReference type="EMBL" id="QBQ36203.1"/>
    </source>
</evidence>
<dbReference type="Proteomes" id="UP000294359">
    <property type="component" value="Chromosome"/>
</dbReference>
<keyword evidence="1" id="KW-0732">Signal</keyword>
<evidence type="ECO:0000313" key="3">
    <source>
        <dbReference type="EMBL" id="GGY77219.1"/>
    </source>
</evidence>
<feature type="signal peptide" evidence="1">
    <location>
        <begin position="1"/>
        <end position="21"/>
    </location>
</feature>
<dbReference type="EMBL" id="BMWW01000001">
    <property type="protein sequence ID" value="GGY77219.1"/>
    <property type="molecule type" value="Genomic_DNA"/>
</dbReference>
<evidence type="ECO:0000256" key="1">
    <source>
        <dbReference type="SAM" id="SignalP"/>
    </source>
</evidence>